<comment type="caution">
    <text evidence="3">The sequence shown here is derived from an EMBL/GenBank/DDBJ whole genome shotgun (WGS) entry which is preliminary data.</text>
</comment>
<evidence type="ECO:0000256" key="1">
    <source>
        <dbReference type="SAM" id="Phobius"/>
    </source>
</evidence>
<organism evidence="3 4">
    <name type="scientific">Aquibacillus koreensis</name>
    <dbReference type="NCBI Taxonomy" id="279446"/>
    <lineage>
        <taxon>Bacteria</taxon>
        <taxon>Bacillati</taxon>
        <taxon>Bacillota</taxon>
        <taxon>Bacilli</taxon>
        <taxon>Bacillales</taxon>
        <taxon>Bacillaceae</taxon>
        <taxon>Aquibacillus</taxon>
    </lineage>
</organism>
<proteinExistence type="predicted"/>
<feature type="transmembrane region" description="Helical" evidence="1">
    <location>
        <begin position="6"/>
        <end position="24"/>
    </location>
</feature>
<evidence type="ECO:0000313" key="3">
    <source>
        <dbReference type="EMBL" id="MDC3420742.1"/>
    </source>
</evidence>
<protein>
    <submittedName>
        <fullName evidence="3">VWA domain-containing protein</fullName>
    </submittedName>
</protein>
<dbReference type="PROSITE" id="PS50234">
    <property type="entry name" value="VWFA"/>
    <property type="match status" value="1"/>
</dbReference>
<feature type="transmembrane region" description="Helical" evidence="1">
    <location>
        <begin position="59"/>
        <end position="80"/>
    </location>
</feature>
<dbReference type="SUPFAM" id="SSF53300">
    <property type="entry name" value="vWA-like"/>
    <property type="match status" value="1"/>
</dbReference>
<dbReference type="Pfam" id="PF13519">
    <property type="entry name" value="VWA_2"/>
    <property type="match status" value="1"/>
</dbReference>
<keyword evidence="1" id="KW-1133">Transmembrane helix</keyword>
<feature type="domain" description="VWFA" evidence="2">
    <location>
        <begin position="89"/>
        <end position="300"/>
    </location>
</feature>
<sequence length="606" mass="68919">MGFLAPISFWFLSAIAVLLLFYFFKKQYEDQPVSWIYLWERTMKEWETDRWWKKLQKNILLLLQVLFLLFLIFSLTRPFMEGTEIRGDHLVVIIDSSATMSTQVNDQTRFDQVKTEIMQLINQLGKDHRVSVIDAQTTPVLLFANETNLQDAKSEVSSLNLSYQQENMRESINLAQALLGNDSGEIHIFSDQLKENNLETPINNHLVVHNIDGELENISLQSFGVKQIGESVSAIVTIENQSNIDREVRVTVSGANGILEEVSALIPIGEQRTLTIERMEISDYYEAKIGEDAYSLDNHVYAFLPSKQETTLYLVGDVHPFMERALQSTGVETITLSKEDSATYTYPDEQEAIYVVAGVMESEWPKGAKLVLSPKEGGSFEIREKVELAYQLQILEDDPIMQYTNLDHMYLSKAYQVGNWNGLEPIVKSDDQTILAKGNYQQAPIVMFPLDLQDSDWPLHPGFPILLANSLEFLTENKELGYFDPMERTEIQLFPSTTEAIIETVDGDNISEIDQGDSMLTAPSVPGLYQLHEKSANGSVFRAFVVQVPHQERVIEESNSFSISGEGEQTSSIAFSKFELWRILATIALLILFIEWEVYRRGISTR</sequence>
<name>A0A9X4AI35_9BACI</name>
<reference evidence="3" key="1">
    <citation type="submission" date="2022-06" db="EMBL/GenBank/DDBJ databases">
        <title>Aquibacillus sp. a new bacterium isolated from soil saline samples.</title>
        <authorList>
            <person name="Galisteo C."/>
            <person name="De La Haba R."/>
            <person name="Sanchez-Porro C."/>
            <person name="Ventosa A."/>
        </authorList>
    </citation>
    <scope>NUCLEOTIDE SEQUENCE</scope>
    <source>
        <strain evidence="3">JCM 12387</strain>
    </source>
</reference>
<accession>A0A9X4AI35</accession>
<evidence type="ECO:0000313" key="4">
    <source>
        <dbReference type="Proteomes" id="UP001145072"/>
    </source>
</evidence>
<gene>
    <name evidence="3" type="ORF">NC661_10215</name>
</gene>
<dbReference type="EMBL" id="JAMQJZ010000006">
    <property type="protein sequence ID" value="MDC3420742.1"/>
    <property type="molecule type" value="Genomic_DNA"/>
</dbReference>
<keyword evidence="1" id="KW-0472">Membrane</keyword>
<keyword evidence="4" id="KW-1185">Reference proteome</keyword>
<feature type="transmembrane region" description="Helical" evidence="1">
    <location>
        <begin position="580"/>
        <end position="599"/>
    </location>
</feature>
<dbReference type="PANTHER" id="PTHR37464:SF1">
    <property type="entry name" value="BLL2463 PROTEIN"/>
    <property type="match status" value="1"/>
</dbReference>
<dbReference type="PANTHER" id="PTHR37464">
    <property type="entry name" value="BLL2463 PROTEIN"/>
    <property type="match status" value="1"/>
</dbReference>
<evidence type="ECO:0000259" key="2">
    <source>
        <dbReference type="PROSITE" id="PS50234"/>
    </source>
</evidence>
<keyword evidence="1" id="KW-0812">Transmembrane</keyword>
<dbReference type="Pfam" id="PF07584">
    <property type="entry name" value="BatA"/>
    <property type="match status" value="1"/>
</dbReference>
<dbReference type="InterPro" id="IPR024163">
    <property type="entry name" value="Aerotolerance_reg_N"/>
</dbReference>
<dbReference type="RefSeq" id="WP_259865612.1">
    <property type="nucleotide sequence ID" value="NZ_JAMQJZ010000006.1"/>
</dbReference>
<dbReference type="InterPro" id="IPR036465">
    <property type="entry name" value="vWFA_dom_sf"/>
</dbReference>
<dbReference type="Gene3D" id="3.40.50.410">
    <property type="entry name" value="von Willebrand factor, type A domain"/>
    <property type="match status" value="1"/>
</dbReference>
<dbReference type="AlphaFoldDB" id="A0A9X4AI35"/>
<dbReference type="Proteomes" id="UP001145072">
    <property type="component" value="Unassembled WGS sequence"/>
</dbReference>
<dbReference type="InterPro" id="IPR002035">
    <property type="entry name" value="VWF_A"/>
</dbReference>